<name>A0A031K2J9_9SPHN</name>
<sequence length="105" mass="11465">MIRLIKTVILIAVLCAATWFGAHWYAEYRVRAAFAEAGLSDRAAACMGERLVRKLSLHQIQRLTALQSAAHTPEGMVEAAHAIDDPRVVKVTATSLLLCSTGFSR</sequence>
<dbReference type="EMBL" id="JFYZ01000003">
    <property type="protein sequence ID" value="EZP83429.1"/>
    <property type="molecule type" value="Genomic_DNA"/>
</dbReference>
<dbReference type="RefSeq" id="WP_036524687.1">
    <property type="nucleotide sequence ID" value="NZ_JFYZ01000003.1"/>
</dbReference>
<dbReference type="Proteomes" id="UP000024329">
    <property type="component" value="Unassembled WGS sequence"/>
</dbReference>
<evidence type="ECO:0000256" key="1">
    <source>
        <dbReference type="SAM" id="Phobius"/>
    </source>
</evidence>
<evidence type="ECO:0000313" key="3">
    <source>
        <dbReference type="Proteomes" id="UP000024329"/>
    </source>
</evidence>
<organism evidence="2 3">
    <name type="scientific">Novosphingobium resinovorum</name>
    <dbReference type="NCBI Taxonomy" id="158500"/>
    <lineage>
        <taxon>Bacteria</taxon>
        <taxon>Pseudomonadati</taxon>
        <taxon>Pseudomonadota</taxon>
        <taxon>Alphaproteobacteria</taxon>
        <taxon>Sphingomonadales</taxon>
        <taxon>Sphingomonadaceae</taxon>
        <taxon>Novosphingobium</taxon>
    </lineage>
</organism>
<comment type="caution">
    <text evidence="2">The sequence shown here is derived from an EMBL/GenBank/DDBJ whole genome shotgun (WGS) entry which is preliminary data.</text>
</comment>
<keyword evidence="1" id="KW-0812">Transmembrane</keyword>
<keyword evidence="1" id="KW-1133">Transmembrane helix</keyword>
<proteinExistence type="predicted"/>
<accession>A0A031K2J9</accession>
<dbReference type="AlphaFoldDB" id="A0A031K2J9"/>
<gene>
    <name evidence="2" type="ORF">BV97_01540</name>
</gene>
<protein>
    <submittedName>
        <fullName evidence="2">Uncharacterized protein</fullName>
    </submittedName>
</protein>
<evidence type="ECO:0000313" key="2">
    <source>
        <dbReference type="EMBL" id="EZP83429.1"/>
    </source>
</evidence>
<keyword evidence="1" id="KW-0472">Membrane</keyword>
<dbReference type="PATRIC" id="fig|158500.4.peg.1576"/>
<feature type="transmembrane region" description="Helical" evidence="1">
    <location>
        <begin position="7"/>
        <end position="26"/>
    </location>
</feature>
<dbReference type="STRING" id="158500.BES08_04455"/>
<reference evidence="2 3" key="1">
    <citation type="submission" date="2014-03" db="EMBL/GenBank/DDBJ databases">
        <title>Whole genome sequence of Novosphingobium resinovorum KF1.</title>
        <authorList>
            <person name="Gan H.M."/>
            <person name="Gan H.Y."/>
            <person name="Chew T.H."/>
            <person name="Savka M.A."/>
        </authorList>
    </citation>
    <scope>NUCLEOTIDE SEQUENCE [LARGE SCALE GENOMIC DNA]</scope>
    <source>
        <strain evidence="2 3">KF1</strain>
    </source>
</reference>